<keyword evidence="2" id="KW-0732">Signal</keyword>
<evidence type="ECO:0000313" key="3">
    <source>
        <dbReference type="EMBL" id="NYI68049.1"/>
    </source>
</evidence>
<feature type="transmembrane region" description="Helical" evidence="1">
    <location>
        <begin position="110"/>
        <end position="128"/>
    </location>
</feature>
<dbReference type="AlphaFoldDB" id="A0A7Z0D380"/>
<feature type="transmembrane region" description="Helical" evidence="1">
    <location>
        <begin position="149"/>
        <end position="168"/>
    </location>
</feature>
<sequence>MITFICVLAIASAAARLFLFAALHVVPSAYNPLTHAVSDYAVGPTRHLSTAMTWTTVLTWLSLAAAVSVVLPSWEYHGTATALLLTLAIIFAVLPFVPTDLAGAKRTPRGILHYVLAIAWFAIAYSLTGDTSRYMATSWGGISGSAAVALHWIALISLIALIAALVVPTLRRYFGLAERVFIAAISVFFLIAAIALLAHA</sequence>
<evidence type="ECO:0000256" key="1">
    <source>
        <dbReference type="SAM" id="Phobius"/>
    </source>
</evidence>
<dbReference type="RefSeq" id="WP_179428442.1">
    <property type="nucleotide sequence ID" value="NZ_JACBZP010000001.1"/>
</dbReference>
<dbReference type="InterPro" id="IPR009339">
    <property type="entry name" value="DUF998"/>
</dbReference>
<evidence type="ECO:0000313" key="4">
    <source>
        <dbReference type="Proteomes" id="UP000539111"/>
    </source>
</evidence>
<proteinExistence type="predicted"/>
<protein>
    <recommendedName>
        <fullName evidence="5">DUF998 domain-containing protein</fullName>
    </recommendedName>
</protein>
<dbReference type="Proteomes" id="UP000539111">
    <property type="component" value="Unassembled WGS sequence"/>
</dbReference>
<feature type="signal peptide" evidence="2">
    <location>
        <begin position="1"/>
        <end position="21"/>
    </location>
</feature>
<evidence type="ECO:0008006" key="5">
    <source>
        <dbReference type="Google" id="ProtNLM"/>
    </source>
</evidence>
<keyword evidence="4" id="KW-1185">Reference proteome</keyword>
<feature type="transmembrane region" description="Helical" evidence="1">
    <location>
        <begin position="78"/>
        <end position="98"/>
    </location>
</feature>
<keyword evidence="1" id="KW-0812">Transmembrane</keyword>
<feature type="chain" id="PRO_5031537052" description="DUF998 domain-containing protein" evidence="2">
    <location>
        <begin position="22"/>
        <end position="200"/>
    </location>
</feature>
<reference evidence="3 4" key="1">
    <citation type="submission" date="2020-07" db="EMBL/GenBank/DDBJ databases">
        <title>Sequencing the genomes of 1000 actinobacteria strains.</title>
        <authorList>
            <person name="Klenk H.-P."/>
        </authorList>
    </citation>
    <scope>NUCLEOTIDE SEQUENCE [LARGE SCALE GENOMIC DNA]</scope>
    <source>
        <strain evidence="3 4">DSM 26341</strain>
    </source>
</reference>
<dbReference type="EMBL" id="JACBZP010000001">
    <property type="protein sequence ID" value="NYI68049.1"/>
    <property type="molecule type" value="Genomic_DNA"/>
</dbReference>
<name>A0A7Z0D380_9MICO</name>
<organism evidence="3 4">
    <name type="scientific">Spelaeicoccus albus</name>
    <dbReference type="NCBI Taxonomy" id="1280376"/>
    <lineage>
        <taxon>Bacteria</taxon>
        <taxon>Bacillati</taxon>
        <taxon>Actinomycetota</taxon>
        <taxon>Actinomycetes</taxon>
        <taxon>Micrococcales</taxon>
        <taxon>Brevibacteriaceae</taxon>
        <taxon>Spelaeicoccus</taxon>
    </lineage>
</organism>
<feature type="transmembrane region" description="Helical" evidence="1">
    <location>
        <begin position="52"/>
        <end position="71"/>
    </location>
</feature>
<feature type="transmembrane region" description="Helical" evidence="1">
    <location>
        <begin position="180"/>
        <end position="198"/>
    </location>
</feature>
<keyword evidence="1" id="KW-0472">Membrane</keyword>
<dbReference type="Pfam" id="PF06197">
    <property type="entry name" value="DUF998"/>
    <property type="match status" value="1"/>
</dbReference>
<gene>
    <name evidence="3" type="ORF">BJY26_002355</name>
</gene>
<accession>A0A7Z0D380</accession>
<comment type="caution">
    <text evidence="3">The sequence shown here is derived from an EMBL/GenBank/DDBJ whole genome shotgun (WGS) entry which is preliminary data.</text>
</comment>
<keyword evidence="1" id="KW-1133">Transmembrane helix</keyword>
<evidence type="ECO:0000256" key="2">
    <source>
        <dbReference type="SAM" id="SignalP"/>
    </source>
</evidence>